<keyword evidence="2" id="KW-1185">Reference proteome</keyword>
<name>A0ABD0LR46_9CAEN</name>
<reference evidence="1 2" key="1">
    <citation type="journal article" date="2023" name="Sci. Data">
        <title>Genome assembly of the Korean intertidal mud-creeper Batillaria attramentaria.</title>
        <authorList>
            <person name="Patra A.K."/>
            <person name="Ho P.T."/>
            <person name="Jun S."/>
            <person name="Lee S.J."/>
            <person name="Kim Y."/>
            <person name="Won Y.J."/>
        </authorList>
    </citation>
    <scope>NUCLEOTIDE SEQUENCE [LARGE SCALE GENOMIC DNA]</scope>
    <source>
        <strain evidence="1">Wonlab-2016</strain>
    </source>
</reference>
<dbReference type="Proteomes" id="UP001519460">
    <property type="component" value="Unassembled WGS sequence"/>
</dbReference>
<comment type="caution">
    <text evidence="1">The sequence shown here is derived from an EMBL/GenBank/DDBJ whole genome shotgun (WGS) entry which is preliminary data.</text>
</comment>
<gene>
    <name evidence="1" type="ORF">BaRGS_00006708</name>
</gene>
<proteinExistence type="predicted"/>
<dbReference type="AlphaFoldDB" id="A0ABD0LR46"/>
<evidence type="ECO:0000313" key="1">
    <source>
        <dbReference type="EMBL" id="KAK7501956.1"/>
    </source>
</evidence>
<dbReference type="EMBL" id="JACVVK020000028">
    <property type="protein sequence ID" value="KAK7501956.1"/>
    <property type="molecule type" value="Genomic_DNA"/>
</dbReference>
<organism evidence="1 2">
    <name type="scientific">Batillaria attramentaria</name>
    <dbReference type="NCBI Taxonomy" id="370345"/>
    <lineage>
        <taxon>Eukaryota</taxon>
        <taxon>Metazoa</taxon>
        <taxon>Spiralia</taxon>
        <taxon>Lophotrochozoa</taxon>
        <taxon>Mollusca</taxon>
        <taxon>Gastropoda</taxon>
        <taxon>Caenogastropoda</taxon>
        <taxon>Sorbeoconcha</taxon>
        <taxon>Cerithioidea</taxon>
        <taxon>Batillariidae</taxon>
        <taxon>Batillaria</taxon>
    </lineage>
</organism>
<protein>
    <submittedName>
        <fullName evidence="1">Uncharacterized protein</fullName>
    </submittedName>
</protein>
<accession>A0ABD0LR46</accession>
<sequence>MSMMTKRTAIWASAASAEVNGLSGQGAKKGARHPFYFKDRGGGRGVFSQRSQNTESNVLLETNTSGAYLDQRGDGKQNSNFKSGTRLSNEVRQYDCMRHFPFYL</sequence>
<evidence type="ECO:0000313" key="2">
    <source>
        <dbReference type="Proteomes" id="UP001519460"/>
    </source>
</evidence>